<proteinExistence type="predicted"/>
<feature type="transmembrane region" description="Helical" evidence="6">
    <location>
        <begin position="205"/>
        <end position="227"/>
    </location>
</feature>
<dbReference type="InterPro" id="IPR020846">
    <property type="entry name" value="MFS_dom"/>
</dbReference>
<dbReference type="eggNOG" id="COG0738">
    <property type="taxonomic scope" value="Bacteria"/>
</dbReference>
<dbReference type="InterPro" id="IPR036259">
    <property type="entry name" value="MFS_trans_sf"/>
</dbReference>
<dbReference type="InterPro" id="IPR011701">
    <property type="entry name" value="MFS"/>
</dbReference>
<feature type="transmembrane region" description="Helical" evidence="6">
    <location>
        <begin position="121"/>
        <end position="142"/>
    </location>
</feature>
<dbReference type="Gene3D" id="1.20.1250.20">
    <property type="entry name" value="MFS general substrate transporter like domains"/>
    <property type="match status" value="2"/>
</dbReference>
<dbReference type="InterPro" id="IPR051788">
    <property type="entry name" value="MFS_Transporter"/>
</dbReference>
<evidence type="ECO:0000256" key="2">
    <source>
        <dbReference type="ARBA" id="ARBA00022448"/>
    </source>
</evidence>
<sequence length="383" mass="43497">MKKYIVTTIYIFIFMTFIGFSENMRGLFIPIFKEEFRINNSMIGVMLTVSSLAYIIFQYIGGILIQRHGHKRIYLSSLILIILSFLMIWKSGSFYILLLAMFIFNVGVSLFSISTNSLIPVLFIGYQAILMNLTHFCYGLGTSAGQRTVGILLKRGLNWREAYLGSALVFFILLLIFFFIKFPQVDVDKADKGVKFLDAIKDKRILLFVAALGLYVFSELSVANWFANFMITGYSLDGLTASYYLSLFFFIFTIGRFLGGFVVEKIGRFNALFLYFSMATILFTVGLVLGEKYLILISASGFFFSIGFPTIVLLVSNTFQKNRTYILGLVIALTSTVNMILNFLVGFLNDTIGVYYTFFLIPIALLVSLTILIYIKLKVWENS</sequence>
<feature type="transmembrane region" description="Helical" evidence="6">
    <location>
        <begin position="271"/>
        <end position="289"/>
    </location>
</feature>
<feature type="domain" description="Major facilitator superfamily (MFS) profile" evidence="7">
    <location>
        <begin position="7"/>
        <end position="380"/>
    </location>
</feature>
<feature type="transmembrane region" description="Helical" evidence="6">
    <location>
        <begin position="295"/>
        <end position="315"/>
    </location>
</feature>
<dbReference type="RefSeq" id="WP_008907825.1">
    <property type="nucleotide sequence ID" value="NZ_CAKP01000019.1"/>
</dbReference>
<dbReference type="GO" id="GO:0022857">
    <property type="term" value="F:transmembrane transporter activity"/>
    <property type="evidence" value="ECO:0007669"/>
    <property type="project" value="InterPro"/>
</dbReference>
<evidence type="ECO:0000256" key="4">
    <source>
        <dbReference type="ARBA" id="ARBA00022989"/>
    </source>
</evidence>
<reference evidence="8 9" key="1">
    <citation type="journal article" date="2011" name="J. Bacteriol.">
        <title>Draft genome sequence of Caloramator australicus strain RC3T, a thermoanaerobe from the Great Artesian Basin of Australia.</title>
        <authorList>
            <person name="Ogg C.D."/>
            <person name="Patel B.K.C."/>
        </authorList>
    </citation>
    <scope>NUCLEOTIDE SEQUENCE [LARGE SCALE GENOMIC DNA]</scope>
    <source>
        <strain evidence="8 9">RC3</strain>
    </source>
</reference>
<feature type="transmembrane region" description="Helical" evidence="6">
    <location>
        <begin position="239"/>
        <end position="259"/>
    </location>
</feature>
<keyword evidence="5 6" id="KW-0472">Membrane</keyword>
<evidence type="ECO:0000256" key="3">
    <source>
        <dbReference type="ARBA" id="ARBA00022692"/>
    </source>
</evidence>
<evidence type="ECO:0000313" key="9">
    <source>
        <dbReference type="Proteomes" id="UP000007652"/>
    </source>
</evidence>
<comment type="caution">
    <text evidence="8">The sequence shown here is derived from an EMBL/GenBank/DDBJ whole genome shotgun (WGS) entry which is preliminary data.</text>
</comment>
<protein>
    <recommendedName>
        <fullName evidence="7">Major facilitator superfamily (MFS) profile domain-containing protein</fullName>
    </recommendedName>
</protein>
<feature type="transmembrane region" description="Helical" evidence="6">
    <location>
        <begin position="5"/>
        <end position="21"/>
    </location>
</feature>
<keyword evidence="9" id="KW-1185">Reference proteome</keyword>
<dbReference type="PANTHER" id="PTHR23514">
    <property type="entry name" value="BYPASS OF STOP CODON PROTEIN 6"/>
    <property type="match status" value="1"/>
</dbReference>
<feature type="transmembrane region" description="Helical" evidence="6">
    <location>
        <begin position="354"/>
        <end position="375"/>
    </location>
</feature>
<organism evidence="8 9">
    <name type="scientific">Caloramator australicus RC3</name>
    <dbReference type="NCBI Taxonomy" id="857293"/>
    <lineage>
        <taxon>Bacteria</taxon>
        <taxon>Bacillati</taxon>
        <taxon>Bacillota</taxon>
        <taxon>Clostridia</taxon>
        <taxon>Eubacteriales</taxon>
        <taxon>Clostridiaceae</taxon>
        <taxon>Caloramator</taxon>
    </lineage>
</organism>
<evidence type="ECO:0000313" key="8">
    <source>
        <dbReference type="EMBL" id="CCC58107.1"/>
    </source>
</evidence>
<dbReference type="EMBL" id="CAKP01000019">
    <property type="protein sequence ID" value="CCC58107.1"/>
    <property type="molecule type" value="Genomic_DNA"/>
</dbReference>
<comment type="subcellular location">
    <subcellularLocation>
        <location evidence="1">Cell membrane</location>
        <topology evidence="1">Multi-pass membrane protein</topology>
    </subcellularLocation>
</comment>
<gene>
    <name evidence="8" type="ORF">CAAU_0458</name>
</gene>
<dbReference type="GO" id="GO:0005886">
    <property type="term" value="C:plasma membrane"/>
    <property type="evidence" value="ECO:0007669"/>
    <property type="project" value="UniProtKB-SubCell"/>
</dbReference>
<feature type="transmembrane region" description="Helical" evidence="6">
    <location>
        <begin position="41"/>
        <end position="61"/>
    </location>
</feature>
<name>G0V4R7_9CLOT</name>
<feature type="transmembrane region" description="Helical" evidence="6">
    <location>
        <begin position="95"/>
        <end position="114"/>
    </location>
</feature>
<keyword evidence="3 6" id="KW-0812">Transmembrane</keyword>
<feature type="transmembrane region" description="Helical" evidence="6">
    <location>
        <begin position="73"/>
        <end position="89"/>
    </location>
</feature>
<accession>G0V4R7</accession>
<dbReference type="Pfam" id="PF07690">
    <property type="entry name" value="MFS_1"/>
    <property type="match status" value="1"/>
</dbReference>
<evidence type="ECO:0000256" key="6">
    <source>
        <dbReference type="SAM" id="Phobius"/>
    </source>
</evidence>
<feature type="transmembrane region" description="Helical" evidence="6">
    <location>
        <begin position="327"/>
        <end position="348"/>
    </location>
</feature>
<evidence type="ECO:0000259" key="7">
    <source>
        <dbReference type="PROSITE" id="PS50850"/>
    </source>
</evidence>
<keyword evidence="4 6" id="KW-1133">Transmembrane helix</keyword>
<dbReference type="PANTHER" id="PTHR23514:SF13">
    <property type="entry name" value="INNER MEMBRANE PROTEIN YBJJ"/>
    <property type="match status" value="1"/>
</dbReference>
<dbReference type="OrthoDB" id="1674556at2"/>
<evidence type="ECO:0000256" key="5">
    <source>
        <dbReference type="ARBA" id="ARBA00023136"/>
    </source>
</evidence>
<dbReference type="AlphaFoldDB" id="G0V4R7"/>
<keyword evidence="2" id="KW-0813">Transport</keyword>
<feature type="transmembrane region" description="Helical" evidence="6">
    <location>
        <begin position="162"/>
        <end position="180"/>
    </location>
</feature>
<dbReference type="SUPFAM" id="SSF103473">
    <property type="entry name" value="MFS general substrate transporter"/>
    <property type="match status" value="1"/>
</dbReference>
<dbReference type="PROSITE" id="PS50850">
    <property type="entry name" value="MFS"/>
    <property type="match status" value="1"/>
</dbReference>
<evidence type="ECO:0000256" key="1">
    <source>
        <dbReference type="ARBA" id="ARBA00004651"/>
    </source>
</evidence>
<dbReference type="STRING" id="857293.CAAU_0458"/>
<dbReference type="Proteomes" id="UP000007652">
    <property type="component" value="Unassembled WGS sequence"/>
</dbReference>